<dbReference type="InterPro" id="IPR050663">
    <property type="entry name" value="Ankyrin-SOCS_Box"/>
</dbReference>
<dbReference type="GO" id="GO:0000976">
    <property type="term" value="F:transcription cis-regulatory region binding"/>
    <property type="evidence" value="ECO:0007669"/>
    <property type="project" value="TreeGrafter"/>
</dbReference>
<feature type="repeat" description="ANK" evidence="3">
    <location>
        <begin position="508"/>
        <end position="540"/>
    </location>
</feature>
<feature type="repeat" description="ANK" evidence="3">
    <location>
        <begin position="130"/>
        <end position="162"/>
    </location>
</feature>
<evidence type="ECO:0000313" key="6">
    <source>
        <dbReference type="Proteomes" id="UP000249746"/>
    </source>
</evidence>
<evidence type="ECO:0000256" key="2">
    <source>
        <dbReference type="ARBA" id="ARBA00023043"/>
    </source>
</evidence>
<gene>
    <name evidence="5" type="ORF">B6S12_06505</name>
</gene>
<dbReference type="SUPFAM" id="SSF48403">
    <property type="entry name" value="Ankyrin repeat"/>
    <property type="match status" value="2"/>
</dbReference>
<dbReference type="Pfam" id="PF12796">
    <property type="entry name" value="Ank_2"/>
    <property type="match status" value="2"/>
</dbReference>
<dbReference type="InterPro" id="IPR036770">
    <property type="entry name" value="Ankyrin_rpt-contain_sf"/>
</dbReference>
<dbReference type="PROSITE" id="PS50088">
    <property type="entry name" value="ANK_REPEAT"/>
    <property type="match status" value="3"/>
</dbReference>
<keyword evidence="6" id="KW-1185">Reference proteome</keyword>
<dbReference type="SMART" id="SM00248">
    <property type="entry name" value="ANK"/>
    <property type="match status" value="6"/>
</dbReference>
<dbReference type="Proteomes" id="UP000249746">
    <property type="component" value="Unassembled WGS sequence"/>
</dbReference>
<name>A0A2W6MU83_9HELI</name>
<dbReference type="PANTHER" id="PTHR24193">
    <property type="entry name" value="ANKYRIN REPEAT PROTEIN"/>
    <property type="match status" value="1"/>
</dbReference>
<sequence length="606" mass="69093">MILEELETIGDKMFDAIEDFMKVIKTGNLKKIKKAVETFPITQAHNSKKTQIAYAPVSALAHAGLAYEKTQSFEVMEYLESLGLRADYYSPFSTGNNALTAYIENKGTSDVVIEYFLSKGASFEVYDKGNGETPLHSWAMFNKADFLELALKHGANPNIKSIKGEEKYSWDDIGATPLIHAAFADKKPVGAALKVLIKYGADINAAYCGLDYEHDYKKYKEPKTPLDNAFNNAPNKKFLKNLEAKTWEELVKDYEIDTSLPYEEQVKMYEEKRKDVSFTPKGEITDIKEAFKNLDKKSKNLKDEILNILKTQYKLWKKDKKVNEKTLSFSEDLLEILEYDAKNLKSACKKAWIKDLEEEADAIYDSMYSFKMERDNPEKFKKLEARIQKAISLEYAIMEKLKSLRANKNIASLSNKEILKNYKETFEGALEKEIAEILFVVLQNEDEESALEIIKKACKEDLIDEDFDIYLPELRLDTPILIAVAFFNRAKIINYLLSQDYEIDRSDFGNTPLFLAAKMGHIESAKVLIKNGAELDYINCFDQKLLIETIAINLPQNTAMCELLIESGAKVDDKILEATKAKLNKAENEAQKKAIEKLIKSIESKL</sequence>
<reference evidence="5 6" key="1">
    <citation type="submission" date="2017-03" db="EMBL/GenBank/DDBJ databases">
        <title>Genomic and clinical evidence uncovers the enterohepatic species Helicobacter valdiviensis as a potential human intestinal pathogen.</title>
        <authorList>
            <person name="Fresia P."/>
            <person name="Jara R."/>
            <person name="Sierra R."/>
            <person name="Ferres I."/>
            <person name="Greif G."/>
            <person name="Iraola G."/>
            <person name="Collado L."/>
        </authorList>
    </citation>
    <scope>NUCLEOTIDE SEQUENCE [LARGE SCALE GENOMIC DNA]</scope>
    <source>
        <strain evidence="5 6">WBE14</strain>
    </source>
</reference>
<dbReference type="RefSeq" id="WP_111230003.1">
    <property type="nucleotide sequence ID" value="NZ_NBIU01000017.1"/>
</dbReference>
<organism evidence="5 6">
    <name type="scientific">Helicobacter valdiviensis</name>
    <dbReference type="NCBI Taxonomy" id="1458358"/>
    <lineage>
        <taxon>Bacteria</taxon>
        <taxon>Pseudomonadati</taxon>
        <taxon>Campylobacterota</taxon>
        <taxon>Epsilonproteobacteria</taxon>
        <taxon>Campylobacterales</taxon>
        <taxon>Helicobacteraceae</taxon>
        <taxon>Helicobacter</taxon>
    </lineage>
</organism>
<feature type="repeat" description="ANK" evidence="3">
    <location>
        <begin position="173"/>
        <end position="208"/>
    </location>
</feature>
<dbReference type="PANTHER" id="PTHR24193:SF121">
    <property type="entry name" value="ADA2A-CONTAINING COMPLEX COMPONENT 3, ISOFORM D"/>
    <property type="match status" value="1"/>
</dbReference>
<dbReference type="GO" id="GO:0045944">
    <property type="term" value="P:positive regulation of transcription by RNA polymerase II"/>
    <property type="evidence" value="ECO:0007669"/>
    <property type="project" value="TreeGrafter"/>
</dbReference>
<keyword evidence="2 3" id="KW-0040">ANK repeat</keyword>
<feature type="coiled-coil region" evidence="4">
    <location>
        <begin position="576"/>
        <end position="605"/>
    </location>
</feature>
<comment type="caution">
    <text evidence="5">The sequence shown here is derived from an EMBL/GenBank/DDBJ whole genome shotgun (WGS) entry which is preliminary data.</text>
</comment>
<dbReference type="OrthoDB" id="5321035at2"/>
<dbReference type="Gene3D" id="1.25.40.20">
    <property type="entry name" value="Ankyrin repeat-containing domain"/>
    <property type="match status" value="2"/>
</dbReference>
<evidence type="ECO:0000256" key="3">
    <source>
        <dbReference type="PROSITE-ProRule" id="PRU00023"/>
    </source>
</evidence>
<accession>A0A2W6MU83</accession>
<dbReference type="InterPro" id="IPR002110">
    <property type="entry name" value="Ankyrin_rpt"/>
</dbReference>
<dbReference type="EMBL" id="NBIU01000017">
    <property type="protein sequence ID" value="PZT47962.1"/>
    <property type="molecule type" value="Genomic_DNA"/>
</dbReference>
<protein>
    <recommendedName>
        <fullName evidence="7">Ankyrin repeat domain-containing protein</fullName>
    </recommendedName>
</protein>
<proteinExistence type="predicted"/>
<keyword evidence="4" id="KW-0175">Coiled coil</keyword>
<dbReference type="PROSITE" id="PS50297">
    <property type="entry name" value="ANK_REP_REGION"/>
    <property type="match status" value="2"/>
</dbReference>
<evidence type="ECO:0000256" key="1">
    <source>
        <dbReference type="ARBA" id="ARBA00022737"/>
    </source>
</evidence>
<evidence type="ECO:0008006" key="7">
    <source>
        <dbReference type="Google" id="ProtNLM"/>
    </source>
</evidence>
<dbReference type="PRINTS" id="PR01415">
    <property type="entry name" value="ANKYRIN"/>
</dbReference>
<evidence type="ECO:0000313" key="5">
    <source>
        <dbReference type="EMBL" id="PZT47962.1"/>
    </source>
</evidence>
<dbReference type="AlphaFoldDB" id="A0A2W6MU83"/>
<keyword evidence="1" id="KW-0677">Repeat</keyword>
<evidence type="ECO:0000256" key="4">
    <source>
        <dbReference type="SAM" id="Coils"/>
    </source>
</evidence>